<evidence type="ECO:0000313" key="3">
    <source>
        <dbReference type="EMBL" id="KAK3243651.1"/>
    </source>
</evidence>
<sequence>MASLLKSTRVALFSRIVVTLAVEGRATAPKDIDALVELADAQQLPMPVASVADRESVEPDPDYDSEEENELPGLESGSDSEDGEIPLDELPEGMVDQPKRVPITAAAAFAASSRGVEDFGVKGRVHAGTIPTVLENVRTIVS</sequence>
<keyword evidence="4" id="KW-1185">Reference proteome</keyword>
<comment type="caution">
    <text evidence="3">The sequence shown here is derived from an EMBL/GenBank/DDBJ whole genome shotgun (WGS) entry which is preliminary data.</text>
</comment>
<protein>
    <submittedName>
        <fullName evidence="3">Uncharacterized protein</fullName>
    </submittedName>
</protein>
<name>A0AAE0EWU1_9CHLO</name>
<gene>
    <name evidence="3" type="ORF">CYMTET_46708</name>
</gene>
<feature type="chain" id="PRO_5042104568" evidence="2">
    <location>
        <begin position="22"/>
        <end position="142"/>
    </location>
</feature>
<organism evidence="3 4">
    <name type="scientific">Cymbomonas tetramitiformis</name>
    <dbReference type="NCBI Taxonomy" id="36881"/>
    <lineage>
        <taxon>Eukaryota</taxon>
        <taxon>Viridiplantae</taxon>
        <taxon>Chlorophyta</taxon>
        <taxon>Pyramimonadophyceae</taxon>
        <taxon>Pyramimonadales</taxon>
        <taxon>Pyramimonadaceae</taxon>
        <taxon>Cymbomonas</taxon>
    </lineage>
</organism>
<keyword evidence="2" id="KW-0732">Signal</keyword>
<evidence type="ECO:0000313" key="4">
    <source>
        <dbReference type="Proteomes" id="UP001190700"/>
    </source>
</evidence>
<proteinExistence type="predicted"/>
<feature type="compositionally biased region" description="Acidic residues" evidence="1">
    <location>
        <begin position="58"/>
        <end position="70"/>
    </location>
</feature>
<dbReference type="AlphaFoldDB" id="A0AAE0EWU1"/>
<feature type="compositionally biased region" description="Acidic residues" evidence="1">
    <location>
        <begin position="78"/>
        <end position="91"/>
    </location>
</feature>
<dbReference type="Proteomes" id="UP001190700">
    <property type="component" value="Unassembled WGS sequence"/>
</dbReference>
<evidence type="ECO:0000256" key="1">
    <source>
        <dbReference type="SAM" id="MobiDB-lite"/>
    </source>
</evidence>
<accession>A0AAE0EWU1</accession>
<feature type="region of interest" description="Disordered" evidence="1">
    <location>
        <begin position="47"/>
        <end position="96"/>
    </location>
</feature>
<evidence type="ECO:0000256" key="2">
    <source>
        <dbReference type="SAM" id="SignalP"/>
    </source>
</evidence>
<dbReference type="EMBL" id="LGRX02032728">
    <property type="protein sequence ID" value="KAK3243651.1"/>
    <property type="molecule type" value="Genomic_DNA"/>
</dbReference>
<feature type="signal peptide" evidence="2">
    <location>
        <begin position="1"/>
        <end position="21"/>
    </location>
</feature>
<reference evidence="3 4" key="1">
    <citation type="journal article" date="2015" name="Genome Biol. Evol.">
        <title>Comparative Genomics of a Bacterivorous Green Alga Reveals Evolutionary Causalities and Consequences of Phago-Mixotrophic Mode of Nutrition.</title>
        <authorList>
            <person name="Burns J.A."/>
            <person name="Paasch A."/>
            <person name="Narechania A."/>
            <person name="Kim E."/>
        </authorList>
    </citation>
    <scope>NUCLEOTIDE SEQUENCE [LARGE SCALE GENOMIC DNA]</scope>
    <source>
        <strain evidence="3 4">PLY_AMNH</strain>
    </source>
</reference>